<feature type="chain" id="PRO_5029007249" evidence="1">
    <location>
        <begin position="19"/>
        <end position="112"/>
    </location>
</feature>
<dbReference type="Gene3D" id="1.10.225.10">
    <property type="entry name" value="Saposin-like"/>
    <property type="match status" value="1"/>
</dbReference>
<proteinExistence type="predicted"/>
<reference evidence="3" key="2">
    <citation type="submission" date="2020-10" db="UniProtKB">
        <authorList>
            <consortium name="WormBaseParasite"/>
        </authorList>
    </citation>
    <scope>IDENTIFICATION</scope>
</reference>
<dbReference type="AlphaFoldDB" id="A0A7E4UYC3"/>
<reference evidence="2" key="1">
    <citation type="journal article" date="2013" name="Genetics">
        <title>The draft genome and transcriptome of Panagrellus redivivus are shaped by the harsh demands of a free-living lifestyle.</title>
        <authorList>
            <person name="Srinivasan J."/>
            <person name="Dillman A.R."/>
            <person name="Macchietto M.G."/>
            <person name="Heikkinen L."/>
            <person name="Lakso M."/>
            <person name="Fracchia K.M."/>
            <person name="Antoshechkin I."/>
            <person name="Mortazavi A."/>
            <person name="Wong G."/>
            <person name="Sternberg P.W."/>
        </authorList>
    </citation>
    <scope>NUCLEOTIDE SEQUENCE [LARGE SCALE GENOMIC DNA]</scope>
    <source>
        <strain evidence="2">MT8872</strain>
    </source>
</reference>
<evidence type="ECO:0000256" key="1">
    <source>
        <dbReference type="SAM" id="SignalP"/>
    </source>
</evidence>
<keyword evidence="2" id="KW-1185">Reference proteome</keyword>
<keyword evidence="1" id="KW-0732">Signal</keyword>
<dbReference type="WBParaSite" id="Pan_g14034.t1">
    <property type="protein sequence ID" value="Pan_g14034.t1"/>
    <property type="gene ID" value="Pan_g14034"/>
</dbReference>
<protein>
    <submittedName>
        <fullName evidence="3">Saposin B-type domain-containing protein</fullName>
    </submittedName>
</protein>
<feature type="signal peptide" evidence="1">
    <location>
        <begin position="1"/>
        <end position="18"/>
    </location>
</feature>
<accession>A0A7E4UYC3</accession>
<sequence length="112" mass="11986">MNTATVLVIAALALVALAEQDWCQVCQDAVGDARAEVGNDGKGASEQAIMAAFMNVCNNRLASSVYHDKCIGMRDYVAQYLDLVKLVLDNGASNHEMCLYGGACKSNLQLKN</sequence>
<evidence type="ECO:0000313" key="2">
    <source>
        <dbReference type="Proteomes" id="UP000492821"/>
    </source>
</evidence>
<organism evidence="2 3">
    <name type="scientific">Panagrellus redivivus</name>
    <name type="common">Microworm</name>
    <dbReference type="NCBI Taxonomy" id="6233"/>
    <lineage>
        <taxon>Eukaryota</taxon>
        <taxon>Metazoa</taxon>
        <taxon>Ecdysozoa</taxon>
        <taxon>Nematoda</taxon>
        <taxon>Chromadorea</taxon>
        <taxon>Rhabditida</taxon>
        <taxon>Tylenchina</taxon>
        <taxon>Panagrolaimomorpha</taxon>
        <taxon>Panagrolaimoidea</taxon>
        <taxon>Panagrolaimidae</taxon>
        <taxon>Panagrellus</taxon>
    </lineage>
</organism>
<dbReference type="InterPro" id="IPR011001">
    <property type="entry name" value="Saposin-like"/>
</dbReference>
<dbReference type="SUPFAM" id="SSF47862">
    <property type="entry name" value="Saposin"/>
    <property type="match status" value="1"/>
</dbReference>
<dbReference type="Proteomes" id="UP000492821">
    <property type="component" value="Unassembled WGS sequence"/>
</dbReference>
<name>A0A7E4UYC3_PANRE</name>
<evidence type="ECO:0000313" key="3">
    <source>
        <dbReference type="WBParaSite" id="Pan_g14034.t1"/>
    </source>
</evidence>